<dbReference type="NCBIfam" id="TIGR00401">
    <property type="entry name" value="msrA"/>
    <property type="match status" value="1"/>
</dbReference>
<dbReference type="GO" id="GO:0008113">
    <property type="term" value="F:peptide-methionine (S)-S-oxide reductase activity"/>
    <property type="evidence" value="ECO:0007669"/>
    <property type="project" value="UniProtKB-EC"/>
</dbReference>
<keyword evidence="3" id="KW-0560">Oxidoreductase</keyword>
<evidence type="ECO:0000256" key="4">
    <source>
        <dbReference type="ARBA" id="ARBA00030643"/>
    </source>
</evidence>
<evidence type="ECO:0000313" key="7">
    <source>
        <dbReference type="EMBL" id="KAJ9575903.1"/>
    </source>
</evidence>
<dbReference type="PANTHER" id="PTHR43774:SF1">
    <property type="entry name" value="PEPTIDE METHIONINE SULFOXIDE REDUCTASE MSRA 2"/>
    <property type="match status" value="1"/>
</dbReference>
<evidence type="ECO:0000313" key="8">
    <source>
        <dbReference type="Proteomes" id="UP001233999"/>
    </source>
</evidence>
<dbReference type="SUPFAM" id="SSF55068">
    <property type="entry name" value="Peptide methionine sulfoxide reductase"/>
    <property type="match status" value="1"/>
</dbReference>
<protein>
    <recommendedName>
        <fullName evidence="2">peptide-methionine (S)-S-oxide reductase</fullName>
        <ecNumber evidence="2">1.8.4.11</ecNumber>
    </recommendedName>
    <alternativeName>
        <fullName evidence="4">Peptide-methionine (S)-S-oxide reductase</fullName>
    </alternativeName>
</protein>
<evidence type="ECO:0000259" key="5">
    <source>
        <dbReference type="Pfam" id="PF01625"/>
    </source>
</evidence>
<reference evidence="7" key="1">
    <citation type="journal article" date="2023" name="IScience">
        <title>Live-bearing cockroach genome reveals convergent evolutionary mechanisms linked to viviparity in insects and beyond.</title>
        <authorList>
            <person name="Fouks B."/>
            <person name="Harrison M.C."/>
            <person name="Mikhailova A.A."/>
            <person name="Marchal E."/>
            <person name="English S."/>
            <person name="Carruthers M."/>
            <person name="Jennings E.C."/>
            <person name="Chiamaka E.L."/>
            <person name="Frigard R.A."/>
            <person name="Pippel M."/>
            <person name="Attardo G.M."/>
            <person name="Benoit J.B."/>
            <person name="Bornberg-Bauer E."/>
            <person name="Tobe S.S."/>
        </authorList>
    </citation>
    <scope>NUCLEOTIDE SEQUENCE</scope>
    <source>
        <strain evidence="7">Stay&amp;Tobe</strain>
    </source>
</reference>
<reference evidence="7" key="2">
    <citation type="submission" date="2023-05" db="EMBL/GenBank/DDBJ databases">
        <authorList>
            <person name="Fouks B."/>
        </authorList>
    </citation>
    <scope>NUCLEOTIDE SEQUENCE</scope>
    <source>
        <strain evidence="7">Stay&amp;Tobe</strain>
        <tissue evidence="7">Testes</tissue>
    </source>
</reference>
<evidence type="ECO:0000259" key="6">
    <source>
        <dbReference type="Pfam" id="PF20939"/>
    </source>
</evidence>
<dbReference type="InterPro" id="IPR049006">
    <property type="entry name" value="MsrA_helical"/>
</dbReference>
<evidence type="ECO:0000256" key="2">
    <source>
        <dbReference type="ARBA" id="ARBA00012502"/>
    </source>
</evidence>
<proteinExistence type="inferred from homology"/>
<dbReference type="EC" id="1.8.4.11" evidence="2"/>
<keyword evidence="8" id="KW-1185">Reference proteome</keyword>
<feature type="domain" description="Peptide methionine sulphoxide reductase MsrA" evidence="5">
    <location>
        <begin position="15"/>
        <end position="148"/>
    </location>
</feature>
<dbReference type="Pfam" id="PF01625">
    <property type="entry name" value="PMSR"/>
    <property type="match status" value="1"/>
</dbReference>
<dbReference type="InterPro" id="IPR036509">
    <property type="entry name" value="Met_Sox_Rdtase_MsrA_sf"/>
</dbReference>
<evidence type="ECO:0000256" key="3">
    <source>
        <dbReference type="ARBA" id="ARBA00023002"/>
    </source>
</evidence>
<gene>
    <name evidence="7" type="ORF">L9F63_007215</name>
</gene>
<dbReference type="Gene3D" id="3.30.1060.10">
    <property type="entry name" value="Peptide methionine sulphoxide reductase MsrA"/>
    <property type="match status" value="1"/>
</dbReference>
<dbReference type="Proteomes" id="UP001233999">
    <property type="component" value="Unassembled WGS sequence"/>
</dbReference>
<dbReference type="FunFam" id="3.30.1060.10:FF:000004">
    <property type="entry name" value="Peptide methionine sulfoxide reductase A5"/>
    <property type="match status" value="1"/>
</dbReference>
<name>A0AAD7Z9F6_DIPPU</name>
<dbReference type="HAMAP" id="MF_01401">
    <property type="entry name" value="MsrA"/>
    <property type="match status" value="1"/>
</dbReference>
<comment type="caution">
    <text evidence="7">The sequence shown here is derived from an EMBL/GenBank/DDBJ whole genome shotgun (WGS) entry which is preliminary data.</text>
</comment>
<evidence type="ECO:0000256" key="1">
    <source>
        <dbReference type="ARBA" id="ARBA00005591"/>
    </source>
</evidence>
<dbReference type="PANTHER" id="PTHR43774">
    <property type="entry name" value="PEPTIDE METHIONINE SULFOXIDE REDUCTASE"/>
    <property type="match status" value="1"/>
</dbReference>
<organism evidence="7 8">
    <name type="scientific">Diploptera punctata</name>
    <name type="common">Pacific beetle cockroach</name>
    <dbReference type="NCBI Taxonomy" id="6984"/>
    <lineage>
        <taxon>Eukaryota</taxon>
        <taxon>Metazoa</taxon>
        <taxon>Ecdysozoa</taxon>
        <taxon>Arthropoda</taxon>
        <taxon>Hexapoda</taxon>
        <taxon>Insecta</taxon>
        <taxon>Pterygota</taxon>
        <taxon>Neoptera</taxon>
        <taxon>Polyneoptera</taxon>
        <taxon>Dictyoptera</taxon>
        <taxon>Blattodea</taxon>
        <taxon>Blaberoidea</taxon>
        <taxon>Blaberidae</taxon>
        <taxon>Diplopterinae</taxon>
        <taxon>Diploptera</taxon>
    </lineage>
</organism>
<dbReference type="EMBL" id="JASPKZ010009814">
    <property type="protein sequence ID" value="KAJ9575903.1"/>
    <property type="molecule type" value="Genomic_DNA"/>
</dbReference>
<dbReference type="AlphaFoldDB" id="A0AAD7Z9F6"/>
<dbReference type="InterPro" id="IPR002569">
    <property type="entry name" value="Met_Sox_Rdtase_MsrA_dom"/>
</dbReference>
<feature type="domain" description="Selenoprotein methionine sulfoxide reductase A helical" evidence="6">
    <location>
        <begin position="164"/>
        <end position="206"/>
    </location>
</feature>
<sequence>MPSPLHEVKVSTKKAKFAIGCFWETDAIYGAQKGVIRTRVGYTGGKKIDPTYKDLGDHTETIEIEYDPSEVTYDELLDTFWKSHDPTAKQTLQYSSIIFYHDAEQKALAEKSLQEQSKKTSKPIQTKILPITTFYDAEDYHQKYRLQQHPILMKAINLESGPKVKSSHVAAKLNGYVVGRGGVAQYDKEVKKFGLDENTVKYVRDLVVKNEGRDLVC</sequence>
<comment type="similarity">
    <text evidence="1">Belongs to the MsrA Met sulfoxide reductase family.</text>
</comment>
<dbReference type="Pfam" id="PF20939">
    <property type="entry name" value="MsrA_helical"/>
    <property type="match status" value="1"/>
</dbReference>
<accession>A0AAD7Z9F6</accession>